<dbReference type="InterPro" id="IPR020845">
    <property type="entry name" value="AMP-binding_CS"/>
</dbReference>
<evidence type="ECO:0000256" key="3">
    <source>
        <dbReference type="ARBA" id="ARBA00022598"/>
    </source>
</evidence>
<reference evidence="5" key="1">
    <citation type="submission" date="2019-06" db="EMBL/GenBank/DDBJ databases">
        <title>Genomics analysis of Aphanomyces spp. identifies a new class of oomycete effector associated with host adaptation.</title>
        <authorList>
            <person name="Gaulin E."/>
        </authorList>
    </citation>
    <scope>NUCLEOTIDE SEQUENCE</scope>
    <source>
        <strain evidence="5">CBS 578.67</strain>
    </source>
</reference>
<evidence type="ECO:0000259" key="4">
    <source>
        <dbReference type="PROSITE" id="PS50075"/>
    </source>
</evidence>
<dbReference type="InterPro" id="IPR023213">
    <property type="entry name" value="CAT-like_dom_sf"/>
</dbReference>
<dbReference type="PROSITE" id="PS50075">
    <property type="entry name" value="CARRIER"/>
    <property type="match status" value="1"/>
</dbReference>
<feature type="non-terminal residue" evidence="5">
    <location>
        <position position="1555"/>
    </location>
</feature>
<dbReference type="InterPro" id="IPR010071">
    <property type="entry name" value="AA_adenyl_dom"/>
</dbReference>
<dbReference type="PANTHER" id="PTHR45527">
    <property type="entry name" value="NONRIBOSOMAL PEPTIDE SYNTHETASE"/>
    <property type="match status" value="1"/>
</dbReference>
<dbReference type="InterPro" id="IPR045851">
    <property type="entry name" value="AMP-bd_C_sf"/>
</dbReference>
<dbReference type="Gene3D" id="3.30.559.30">
    <property type="entry name" value="Nonribosomal peptide synthetase, condensation domain"/>
    <property type="match status" value="2"/>
</dbReference>
<dbReference type="InterPro" id="IPR025110">
    <property type="entry name" value="AMP-bd_C"/>
</dbReference>
<dbReference type="GO" id="GO:0016874">
    <property type="term" value="F:ligase activity"/>
    <property type="evidence" value="ECO:0007669"/>
    <property type="project" value="UniProtKB-KW"/>
</dbReference>
<dbReference type="Pfam" id="PF00668">
    <property type="entry name" value="Condensation"/>
    <property type="match status" value="2"/>
</dbReference>
<dbReference type="InterPro" id="IPR036736">
    <property type="entry name" value="ACP-like_sf"/>
</dbReference>
<keyword evidence="2" id="KW-0597">Phosphoprotein</keyword>
<dbReference type="InterPro" id="IPR000873">
    <property type="entry name" value="AMP-dep_synth/lig_dom"/>
</dbReference>
<dbReference type="SUPFAM" id="SSF56801">
    <property type="entry name" value="Acetyl-CoA synthetase-like"/>
    <property type="match status" value="2"/>
</dbReference>
<dbReference type="Gene3D" id="3.40.50.12780">
    <property type="entry name" value="N-terminal domain of ligase-like"/>
    <property type="match status" value="1"/>
</dbReference>
<keyword evidence="1" id="KW-0596">Phosphopantetheine</keyword>
<dbReference type="PROSITE" id="PS00012">
    <property type="entry name" value="PHOSPHOPANTETHEINE"/>
    <property type="match status" value="1"/>
</dbReference>
<dbReference type="Gene3D" id="3.30.559.10">
    <property type="entry name" value="Chloramphenicol acetyltransferase-like domain"/>
    <property type="match status" value="2"/>
</dbReference>
<dbReference type="PANTHER" id="PTHR45527:SF1">
    <property type="entry name" value="FATTY ACID SYNTHASE"/>
    <property type="match status" value="1"/>
</dbReference>
<protein>
    <recommendedName>
        <fullName evidence="4">Carrier domain-containing protein</fullName>
    </recommendedName>
</protein>
<feature type="non-terminal residue" evidence="5">
    <location>
        <position position="1"/>
    </location>
</feature>
<dbReference type="GO" id="GO:0005737">
    <property type="term" value="C:cytoplasm"/>
    <property type="evidence" value="ECO:0007669"/>
    <property type="project" value="TreeGrafter"/>
</dbReference>
<dbReference type="FunFam" id="3.40.50.980:FF:000001">
    <property type="entry name" value="Non-ribosomal peptide synthetase"/>
    <property type="match status" value="1"/>
</dbReference>
<dbReference type="InterPro" id="IPR009081">
    <property type="entry name" value="PP-bd_ACP"/>
</dbReference>
<feature type="domain" description="Carrier" evidence="4">
    <location>
        <begin position="145"/>
        <end position="221"/>
    </location>
</feature>
<accession>A0A6A4ZP30</accession>
<dbReference type="GO" id="GO:0044550">
    <property type="term" value="P:secondary metabolite biosynthetic process"/>
    <property type="evidence" value="ECO:0007669"/>
    <property type="project" value="TreeGrafter"/>
</dbReference>
<dbReference type="InterPro" id="IPR006162">
    <property type="entry name" value="Ppantetheine_attach_site"/>
</dbReference>
<keyword evidence="3" id="KW-0436">Ligase</keyword>
<dbReference type="Gene3D" id="2.30.38.10">
    <property type="entry name" value="Luciferase, Domain 3"/>
    <property type="match status" value="1"/>
</dbReference>
<dbReference type="OrthoDB" id="78929at2759"/>
<dbReference type="CDD" id="cd05930">
    <property type="entry name" value="A_NRPS"/>
    <property type="match status" value="1"/>
</dbReference>
<dbReference type="InterPro" id="IPR042099">
    <property type="entry name" value="ANL_N_sf"/>
</dbReference>
<dbReference type="InterPro" id="IPR020806">
    <property type="entry name" value="PKS_PP-bd"/>
</dbReference>
<dbReference type="PROSITE" id="PS00455">
    <property type="entry name" value="AMP_BINDING"/>
    <property type="match status" value="1"/>
</dbReference>
<dbReference type="SMART" id="SM00823">
    <property type="entry name" value="PKS_PP"/>
    <property type="match status" value="1"/>
</dbReference>
<dbReference type="Pfam" id="PF00501">
    <property type="entry name" value="AMP-binding"/>
    <property type="match status" value="1"/>
</dbReference>
<dbReference type="SUPFAM" id="SSF47336">
    <property type="entry name" value="ACP-like"/>
    <property type="match status" value="1"/>
</dbReference>
<organism evidence="5">
    <name type="scientific">Aphanomyces stellatus</name>
    <dbReference type="NCBI Taxonomy" id="120398"/>
    <lineage>
        <taxon>Eukaryota</taxon>
        <taxon>Sar</taxon>
        <taxon>Stramenopiles</taxon>
        <taxon>Oomycota</taxon>
        <taxon>Saprolegniomycetes</taxon>
        <taxon>Saprolegniales</taxon>
        <taxon>Verrucalvaceae</taxon>
        <taxon>Aphanomyces</taxon>
    </lineage>
</organism>
<dbReference type="GO" id="GO:0043041">
    <property type="term" value="P:amino acid activation for nonribosomal peptide biosynthetic process"/>
    <property type="evidence" value="ECO:0007669"/>
    <property type="project" value="TreeGrafter"/>
</dbReference>
<dbReference type="SUPFAM" id="SSF52777">
    <property type="entry name" value="CoA-dependent acyltransferases"/>
    <property type="match status" value="4"/>
</dbReference>
<gene>
    <name evidence="5" type="ORF">As57867_003741</name>
</gene>
<dbReference type="Gene3D" id="3.30.300.30">
    <property type="match status" value="2"/>
</dbReference>
<evidence type="ECO:0000313" key="5">
    <source>
        <dbReference type="EMBL" id="KAF0714683.1"/>
    </source>
</evidence>
<dbReference type="Pfam" id="PF13193">
    <property type="entry name" value="AMP-binding_C"/>
    <property type="match status" value="1"/>
</dbReference>
<dbReference type="InterPro" id="IPR001242">
    <property type="entry name" value="Condensation_dom"/>
</dbReference>
<comment type="caution">
    <text evidence="5">The sequence shown here is derived from an EMBL/GenBank/DDBJ whole genome shotgun (WGS) entry which is preliminary data.</text>
</comment>
<dbReference type="EMBL" id="VJMH01000731">
    <property type="protein sequence ID" value="KAF0714683.1"/>
    <property type="molecule type" value="Genomic_DNA"/>
</dbReference>
<evidence type="ECO:0000256" key="1">
    <source>
        <dbReference type="ARBA" id="ARBA00022450"/>
    </source>
</evidence>
<name>A0A6A4ZP30_9STRA</name>
<dbReference type="Pfam" id="PF00550">
    <property type="entry name" value="PP-binding"/>
    <property type="match status" value="1"/>
</dbReference>
<dbReference type="Gene3D" id="1.10.1200.10">
    <property type="entry name" value="ACP-like"/>
    <property type="match status" value="1"/>
</dbReference>
<sequence>YINLQDQTEERFLVDPFTKEHGRMFRSGDLGRLLPNGTFEIMGRQDSQVKLKGYRIELDEVAEAIKQHPQVVSSAVIVKDKTHLVGYFTPATVDVEELKETVAAQLPTYMVPAVWVGLDVMPQNTNGKIDKKVLQAMDIVIEVKALQNETEELLASVWSQVLDANLCDIGRTTSFFALGGDSITAIRLVSKAKQAGLALTSAKVMKFPTLESMARVAVVITAQTSADAFALVTGDVPLTPIQHFNFNHPWHNIHYWNLSMSHQPRRELQLDELKDAVARLVAHHDMLRTRFRFSSERGWSQYIPDTAAAPVVDFVNISGFEALEDAVLAKEKSLHLIDGPVYAVTVFETPAKTQYLQFTLHHAIADLVSWRILLDDLQTVLDKKQLAPKTMSFKAWSEHMTTQALKWDPAAWDDYMGDDIAPPADRSSETIVHNQAILDAQTSMKLDTANAVYGTNVQELALAALTAAWAELRDASSMEGQKLHLMMEGHGREPWDATMDITSTVGWFTCEYPVVFTATDDVSKLVRQVKQKLRGLPNKGLSYGAIKYLVPKSADTERIKAHKRHNCSFNYHGRFQETGSDESLFDSIDGFGVPQKEANEADYFPGNILLGHHQDNLVLDMFVPDWIVTQDDSDSLCALWCQWMARVVNHCLDPSTIGGRTLSDVPLLQSSAVVDEVEAELLSTLNLRPLDIEDMYPLTPLQFGLLAAMIQDPSEYVLQSVFDIRGDFTFAQLESCWKKLTSDTPLLRTVFASTRQGLFQAVTKQDFSSWRLLDKTWSCDNVDNLTKEFMDRDRLQGFTLASKSFQRFTGVRVSDGRLRVFWTHHHAMMDGWSLSLIMDKWLAICYGETANATFVPFKDHVEWLSQQDPEPSRLFWKTALEHADKTLPLGLPKPTELKDHEKYKTLDRQAILPDMDAACKQMGVTPSSLFRAAWAIVLQQYTRSEHVMFGSVVSGRDTGLDGVDKIIGMLINTVPVMAHVQPSSRLVDLVANVHSYSMDLNQHSHCSLVDIKREAGLSGQAELFDSILVYENFPASEFDAEEATKRPFTIDSLGGKEFIDMPVGVAIAPDGEKYHLLFSFSALTVDEQVVSYLADRFVHVVYQLGSTSLADQTVASLDIPMTVESALVQSACCGPQVPLPFELLHHAFESRAKTHPNLRAVEFEDTWLSYKELNDQANALAYYLTVMGVQPGSRVAVIMGRCLEFTIGLLAALKIGGVMVPVDATFPIQRISYMLSDANAAAIITTDAHVARLQELDSDIPVHSVSSEGLHQTPCNFKVSQEQIRNPTDEAYIVYTSGSTGKPKGVPVFHEGAVNAMMSSLSNAGFVEGARVMQFMAIGFDVCLWEIWKTLSMGATLVFRTEDLSKKIGTVDVLMCTPTALSLLGDPSAYPSLKTIFVGGEAIPSALKDIWCPFANVYNCYGPSECSITTHFGELTVNTRVDLGKPIENSTCYILDNAQRPVPIGVVGEMCLGGIGVCRGYINLPDQSAERFIADPFRAGGRMYRSGDLGRLLPNGRFEILGRQDTQVKLKGYRIELDEVAEAMMQHPGVIAAAA</sequence>
<evidence type="ECO:0000256" key="2">
    <source>
        <dbReference type="ARBA" id="ARBA00022553"/>
    </source>
</evidence>
<dbReference type="NCBIfam" id="TIGR01733">
    <property type="entry name" value="AA-adenyl-dom"/>
    <property type="match status" value="1"/>
</dbReference>
<proteinExistence type="predicted"/>
<dbReference type="GO" id="GO:0031177">
    <property type="term" value="F:phosphopantetheine binding"/>
    <property type="evidence" value="ECO:0007669"/>
    <property type="project" value="InterPro"/>
</dbReference>